<dbReference type="PANTHER" id="PTHR34406:SF1">
    <property type="entry name" value="PROTEIN YCEI"/>
    <property type="match status" value="1"/>
</dbReference>
<gene>
    <name evidence="3" type="ORF">EH31_15100</name>
</gene>
<evidence type="ECO:0000313" key="4">
    <source>
        <dbReference type="Proteomes" id="UP000027647"/>
    </source>
</evidence>
<dbReference type="InterPro" id="IPR027016">
    <property type="entry name" value="UCP029811"/>
</dbReference>
<evidence type="ECO:0000313" key="3">
    <source>
        <dbReference type="EMBL" id="KEO88762.1"/>
    </source>
</evidence>
<dbReference type="SUPFAM" id="SSF101874">
    <property type="entry name" value="YceI-like"/>
    <property type="match status" value="1"/>
</dbReference>
<dbReference type="PANTHER" id="PTHR34406">
    <property type="entry name" value="PROTEIN YCEI"/>
    <property type="match status" value="1"/>
</dbReference>
<organism evidence="3 4">
    <name type="scientific">Erythrobacter longus</name>
    <dbReference type="NCBI Taxonomy" id="1044"/>
    <lineage>
        <taxon>Bacteria</taxon>
        <taxon>Pseudomonadati</taxon>
        <taxon>Pseudomonadota</taxon>
        <taxon>Alphaproteobacteria</taxon>
        <taxon>Sphingomonadales</taxon>
        <taxon>Erythrobacteraceae</taxon>
        <taxon>Erythrobacter/Porphyrobacter group</taxon>
        <taxon>Erythrobacter</taxon>
    </lineage>
</organism>
<dbReference type="SMART" id="SM00867">
    <property type="entry name" value="YceI"/>
    <property type="match status" value="1"/>
</dbReference>
<protein>
    <recommendedName>
        <fullName evidence="2">Lipid/polyisoprenoid-binding YceI-like domain-containing protein</fullName>
    </recommendedName>
</protein>
<dbReference type="EMBL" id="JMIW01000007">
    <property type="protein sequence ID" value="KEO88762.1"/>
    <property type="molecule type" value="Genomic_DNA"/>
</dbReference>
<proteinExistence type="predicted"/>
<dbReference type="PROSITE" id="PS51257">
    <property type="entry name" value="PROKAR_LIPOPROTEIN"/>
    <property type="match status" value="1"/>
</dbReference>
<dbReference type="STRING" id="1044.EH31_15100"/>
<dbReference type="InterPro" id="IPR036761">
    <property type="entry name" value="TTHA0802/YceI-like_sf"/>
</dbReference>
<sequence>MPRFYLKASLAVVATFAVIACSQGPVEAPSVTGTQWTVDTDASELSYVSIKAGEIAEANTFETVTGSVSGEGAATIEIDLASVSTGVDIRDERMRDIFFVVANNPKATVTAQIDPAAFEALGVGESADTTLDGTLSLAGVEAPFQAEVSVTRAGADRIIAVTDKPVIIDAGRFELTDELAQLQELAGLASITPAVPVTFSIAFER</sequence>
<dbReference type="PIRSF" id="PIRSF029811">
    <property type="entry name" value="UCP029811"/>
    <property type="match status" value="1"/>
</dbReference>
<dbReference type="RefSeq" id="WP_034961528.1">
    <property type="nucleotide sequence ID" value="NZ_JMIW01000007.1"/>
</dbReference>
<evidence type="ECO:0000259" key="2">
    <source>
        <dbReference type="SMART" id="SM00867"/>
    </source>
</evidence>
<feature type="signal peptide" evidence="1">
    <location>
        <begin position="1"/>
        <end position="20"/>
    </location>
</feature>
<keyword evidence="4" id="KW-1185">Reference proteome</keyword>
<dbReference type="InterPro" id="IPR007372">
    <property type="entry name" value="Lipid/polyisoprenoid-bd_YceI"/>
</dbReference>
<dbReference type="Pfam" id="PF04264">
    <property type="entry name" value="YceI"/>
    <property type="match status" value="1"/>
</dbReference>
<feature type="chain" id="PRO_5001697362" description="Lipid/polyisoprenoid-binding YceI-like domain-containing protein" evidence="1">
    <location>
        <begin position="21"/>
        <end position="205"/>
    </location>
</feature>
<evidence type="ECO:0000256" key="1">
    <source>
        <dbReference type="SAM" id="SignalP"/>
    </source>
</evidence>
<reference evidence="3 4" key="1">
    <citation type="submission" date="2014-04" db="EMBL/GenBank/DDBJ databases">
        <title>A comprehensive comparison of genomes of Erythrobacter spp. strains.</title>
        <authorList>
            <person name="Zheng Q."/>
        </authorList>
    </citation>
    <scope>NUCLEOTIDE SEQUENCE [LARGE SCALE GENOMIC DNA]</scope>
    <source>
        <strain evidence="3 4">DSM 6997</strain>
    </source>
</reference>
<dbReference type="eggNOG" id="COG2353">
    <property type="taxonomic scope" value="Bacteria"/>
</dbReference>
<comment type="caution">
    <text evidence="3">The sequence shown here is derived from an EMBL/GenBank/DDBJ whole genome shotgun (WGS) entry which is preliminary data.</text>
</comment>
<dbReference type="Gene3D" id="2.40.128.110">
    <property type="entry name" value="Lipid/polyisoprenoid-binding, YceI-like"/>
    <property type="match status" value="1"/>
</dbReference>
<accession>A0A074MSZ7</accession>
<feature type="domain" description="Lipid/polyisoprenoid-binding YceI-like" evidence="2">
    <location>
        <begin position="35"/>
        <end position="204"/>
    </location>
</feature>
<dbReference type="AlphaFoldDB" id="A0A074MSZ7"/>
<dbReference type="Proteomes" id="UP000027647">
    <property type="component" value="Unassembled WGS sequence"/>
</dbReference>
<keyword evidence="1" id="KW-0732">Signal</keyword>
<name>A0A074MSZ7_ERYLO</name>